<reference evidence="1 2" key="1">
    <citation type="submission" date="2020-08" db="EMBL/GenBank/DDBJ databases">
        <title>Genomic Encyclopedia of Type Strains, Phase IV (KMG-V): Genome sequencing to study the core and pangenomes of soil and plant-associated prokaryotes.</title>
        <authorList>
            <person name="Whitman W."/>
        </authorList>
    </citation>
    <scope>NUCLEOTIDE SEQUENCE [LARGE SCALE GENOMIC DNA]</scope>
    <source>
        <strain evidence="1 2">X5P2</strain>
    </source>
</reference>
<dbReference type="EMBL" id="JACHEB010000003">
    <property type="protein sequence ID" value="MBB5327942.1"/>
    <property type="molecule type" value="Genomic_DNA"/>
</dbReference>
<organism evidence="1 2">
    <name type="scientific">Tunturiibacter gelidiferens</name>
    <dbReference type="NCBI Taxonomy" id="3069689"/>
    <lineage>
        <taxon>Bacteria</taxon>
        <taxon>Pseudomonadati</taxon>
        <taxon>Acidobacteriota</taxon>
        <taxon>Terriglobia</taxon>
        <taxon>Terriglobales</taxon>
        <taxon>Acidobacteriaceae</taxon>
        <taxon>Tunturiibacter</taxon>
    </lineage>
</organism>
<dbReference type="RefSeq" id="WP_183975037.1">
    <property type="nucleotide sequence ID" value="NZ_JACHEB010000003.1"/>
</dbReference>
<evidence type="ECO:0000313" key="1">
    <source>
        <dbReference type="EMBL" id="MBB5327942.1"/>
    </source>
</evidence>
<proteinExistence type="predicted"/>
<keyword evidence="2" id="KW-1185">Reference proteome</keyword>
<sequence length="154" mass="16144">MPAIRPSPVTRFWPAIHLHCVAGIATVTLCYARSNPTPHIVAAPTSLTTQERMYASAFLPTKGDLAASEYAGEAVCASCHAGIASLQHQTPMYHAATPASLLSIHSPLKFQESAFSYSVQQTPSGIIFSANSVSASGSHSDSRAVAWAFGNGEA</sequence>
<accession>A0A9X0QCR7</accession>
<evidence type="ECO:0000313" key="2">
    <source>
        <dbReference type="Proteomes" id="UP000535182"/>
    </source>
</evidence>
<name>A0A9X0QCR7_9BACT</name>
<comment type="caution">
    <text evidence="1">The sequence shown here is derived from an EMBL/GenBank/DDBJ whole genome shotgun (WGS) entry which is preliminary data.</text>
</comment>
<protein>
    <submittedName>
        <fullName evidence="1">Uncharacterized protein</fullName>
    </submittedName>
</protein>
<gene>
    <name evidence="1" type="ORF">HDF14_001548</name>
</gene>
<dbReference type="Proteomes" id="UP000535182">
    <property type="component" value="Unassembled WGS sequence"/>
</dbReference>
<dbReference type="AlphaFoldDB" id="A0A9X0QCR7"/>